<evidence type="ECO:0000256" key="7">
    <source>
        <dbReference type="PROSITE-ProRule" id="PRU00192"/>
    </source>
</evidence>
<dbReference type="SMART" id="SM00454">
    <property type="entry name" value="SAM"/>
    <property type="match status" value="3"/>
</dbReference>
<feature type="domain" description="SAM" evidence="10">
    <location>
        <begin position="965"/>
        <end position="1029"/>
    </location>
</feature>
<feature type="region of interest" description="Disordered" evidence="8">
    <location>
        <begin position="1141"/>
        <end position="1334"/>
    </location>
</feature>
<evidence type="ECO:0000313" key="12">
    <source>
        <dbReference type="RefSeq" id="XP_026146605.1"/>
    </source>
</evidence>
<dbReference type="InterPro" id="IPR036028">
    <property type="entry name" value="SH3-like_dom_sf"/>
</dbReference>
<dbReference type="Gene3D" id="1.10.150.50">
    <property type="entry name" value="Transcription Factor, Ets-1"/>
    <property type="match status" value="3"/>
</dbReference>
<feature type="compositionally biased region" description="Polar residues" evidence="8">
    <location>
        <begin position="1245"/>
        <end position="1255"/>
    </location>
</feature>
<dbReference type="CDD" id="cd09527">
    <property type="entry name" value="SAM_Samd5"/>
    <property type="match status" value="1"/>
</dbReference>
<sequence length="1519" mass="168588">MMTSGPSIVYEWLKTLQLCQYVEAFVDNGYDDLEVCKQIGDPDLDAIGVFIPHHRQRIHDAVQRLKDHDKETATGLYFTLEPMPPVSPIFRSRMAEQCEPRLRGSRSWTEQSSDRAARSMGYMGASRNLTLGNRKELEVYPKLKLKIMIRDKLIRDGINLAKQPYSNKKSAVVCPLWLRPRADLSNPHSNTQDGSLDNIDDLAQEYSEYYNTHFSDVSDRMEELRKRQVSQELDMEKADASLNSTQLRSDIQESFGISSEVSTPETERKNPLHKSSSEDGSGKWDNKKKNKSFWQNFRKSQKGVTRQTSKGEDIGYVASEITMSDEERIHLMMMVKEKMITVEEALARLKEYERNRQLSSSTDTADWTDGSSPAVNLSSVCNPVEQSDDEQEDSVKFKRLHKLVNSTRRVRKKLIKVDDSKRHGSQDSLSLDAAPICDDINALYAEIHKKPAQCTDSSLSSLAQEQLSLDGDTDSLTTSPSTSSLDAWNPAHNLVKTPGTHPHGLIRPPRKSSAGSGLGEVGGSGSSFSELEGLGDVNAKVSCSATDGEMRKALSSLSHGVSTDSVYAFYGLTRPRPKPHPLLVSLEDINNTKRPPVSMWQRNKPDPNYAYSTKHLLYQRSCNAQKTITPSCTLPASPPTRELPLAREKGRCGGGVVGSWLFPPRRLKGRTAVSELNITYVVERSLYGHLNWTGLVRPVTLSKADRRWLLEDERDANRKWASSMDRCTKRVLLRIQQKSRTCSFGGFDLSNRSLHVVNTTEPSEQEALYREAVKSPATSRISLGKKVKSVKETMRKRMSKKYAGSLSEQSSPDGMPSCPQSPQPDTDSLEKPKLKAGGSVESLRSSLSGQSSMSGQTVSTTDSSASNRESVRSEDGDDEEPPYRGPFCGRARVHTDFTPSPYDTDSLKLKRGDVIDIISKPPMGTWMGLLNNKVGTFKFIYVEVLTEEEEKPKRAVRRRRKGRPPKPSSVEELLERINLKEHMPTFLFNGYEDLDTFKLLEEEDLDELNIKDPQHRAVLMTAVELLQDYDSSSDPERSALSGSQEKLLCEGRGLMADSPRDSGCYESNENLENGKSRKVSRHSHGSSGFDCGGVKSPDYPTLPMTHSTEALQQQAKKERKFPKTFLPRPIKGFSLRSLGLKKGSKAGQTSRMLVSRSCEELDGPQETPESWKRSHSLGDIHWEQSGSGDKGRPASNKKEAKADPVESKMDQSGDKSGRETGSLQRPRVPTQLPLSPDSPLLAAQTSNHQPVSAPTSPAPRTYPKKPPVPPPVPAKKSKERLPNGLRHPQLVLFGSVPNTPTLPPKPIYTPTTPSESSPSTPLSPGESAAALSPPWLSDLPESACPQIHGAKVALSRKISHAKMTDLETLLEDRMHLEGIDLTEEPYSDKHGRCGIPQLLVQRYSEDFQQPVKDVASSLDQIRVKQLRKEHRMAIPSGGLTDMCRKPVSPVHVSSVSDWLVSIGMPMYSAPLLAAGFGTLDHVSSLNEAKAREAGLKEDHHIRILLSEAQLVTASYSGQS</sequence>
<dbReference type="InterPro" id="IPR021090">
    <property type="entry name" value="SPIDER"/>
</dbReference>
<evidence type="ECO:0000256" key="6">
    <source>
        <dbReference type="ARBA" id="ARBA00073398"/>
    </source>
</evidence>
<keyword evidence="4" id="KW-0597">Phosphoprotein</keyword>
<reference evidence="12" key="1">
    <citation type="submission" date="2025-08" db="UniProtKB">
        <authorList>
            <consortium name="RefSeq"/>
        </authorList>
    </citation>
    <scope>IDENTIFICATION</scope>
    <source>
        <strain evidence="12">Wakin</strain>
        <tissue evidence="12">Muscle</tissue>
    </source>
</reference>
<dbReference type="RefSeq" id="XP_026146605.1">
    <property type="nucleotide sequence ID" value="XM_026290820.1"/>
</dbReference>
<dbReference type="CTD" id="557132"/>
<dbReference type="PANTHER" id="PTHR12301:SF3">
    <property type="entry name" value="SAM AND SH3 DOMAIN-CONTAINING PROTEIN 1"/>
    <property type="match status" value="1"/>
</dbReference>
<comment type="subunit">
    <text evidence="5">Interacts promiscuously (via SAM domain) with EPHA5, EPHA6, EPHA7, EPHA8, EPHB1, EPHB2, EPHB3 and EPHB4 (via SAM domain) (in vitro).</text>
</comment>
<feature type="compositionally biased region" description="Basic and acidic residues" evidence="8">
    <location>
        <begin position="1169"/>
        <end position="1182"/>
    </location>
</feature>
<feature type="compositionally biased region" description="Low complexity" evidence="8">
    <location>
        <begin position="1229"/>
        <end position="1244"/>
    </location>
</feature>
<feature type="compositionally biased region" description="Pro residues" evidence="8">
    <location>
        <begin position="1264"/>
        <end position="1273"/>
    </location>
</feature>
<feature type="domain" description="SAM" evidence="10">
    <location>
        <begin position="1450"/>
        <end position="1514"/>
    </location>
</feature>
<dbReference type="Pfam" id="PF26285">
    <property type="entry name" value="SASH1_Homeodomain"/>
    <property type="match status" value="2"/>
</dbReference>
<evidence type="ECO:0000256" key="2">
    <source>
        <dbReference type="ARBA" id="ARBA00022443"/>
    </source>
</evidence>
<dbReference type="FunFam" id="1.10.150.50:FF:000024">
    <property type="entry name" value="Putative sam and sh3 domain-containing protein 1"/>
    <property type="match status" value="1"/>
</dbReference>
<feature type="domain" description="SAM" evidence="10">
    <location>
        <begin position="9"/>
        <end position="68"/>
    </location>
</feature>
<dbReference type="PROSITE" id="PS50002">
    <property type="entry name" value="SH3"/>
    <property type="match status" value="1"/>
</dbReference>
<feature type="compositionally biased region" description="Basic and acidic residues" evidence="8">
    <location>
        <begin position="265"/>
        <end position="287"/>
    </location>
</feature>
<evidence type="ECO:0000259" key="9">
    <source>
        <dbReference type="PROSITE" id="PS50002"/>
    </source>
</evidence>
<feature type="region of interest" description="Disordered" evidence="8">
    <location>
        <begin position="784"/>
        <end position="892"/>
    </location>
</feature>
<feature type="compositionally biased region" description="Polar residues" evidence="8">
    <location>
        <begin position="357"/>
        <end position="385"/>
    </location>
</feature>
<dbReference type="InterPro" id="IPR001660">
    <property type="entry name" value="SAM"/>
</dbReference>
<keyword evidence="2 7" id="KW-0728">SH3 domain</keyword>
<keyword evidence="3" id="KW-0963">Cytoplasm</keyword>
<dbReference type="KEGG" id="caua:113120780"/>
<dbReference type="OrthoDB" id="10047268at2759"/>
<dbReference type="InterPro" id="IPR035720">
    <property type="entry name" value="SASH1_SH3"/>
</dbReference>
<feature type="compositionally biased region" description="Gly residues" evidence="8">
    <location>
        <begin position="516"/>
        <end position="525"/>
    </location>
</feature>
<dbReference type="FunFam" id="1.10.150.50:FF:000055">
    <property type="entry name" value="Sterile alpha motif domain containing 5"/>
    <property type="match status" value="1"/>
</dbReference>
<feature type="region of interest" description="Disordered" evidence="8">
    <location>
        <begin position="1058"/>
        <end position="1097"/>
    </location>
</feature>
<feature type="compositionally biased region" description="Polar residues" evidence="8">
    <location>
        <begin position="806"/>
        <end position="826"/>
    </location>
</feature>
<dbReference type="Proteomes" id="UP000515129">
    <property type="component" value="Chromosome 20"/>
</dbReference>
<feature type="compositionally biased region" description="Polar residues" evidence="8">
    <location>
        <begin position="856"/>
        <end position="868"/>
    </location>
</feature>
<dbReference type="SUPFAM" id="SSF50044">
    <property type="entry name" value="SH3-domain"/>
    <property type="match status" value="1"/>
</dbReference>
<feature type="region of interest" description="Disordered" evidence="8">
    <location>
        <begin position="354"/>
        <end position="393"/>
    </location>
</feature>
<feature type="region of interest" description="Disordered" evidence="8">
    <location>
        <begin position="1109"/>
        <end position="1128"/>
    </location>
</feature>
<evidence type="ECO:0000256" key="8">
    <source>
        <dbReference type="SAM" id="MobiDB-lite"/>
    </source>
</evidence>
<proteinExistence type="predicted"/>
<evidence type="ECO:0000256" key="3">
    <source>
        <dbReference type="ARBA" id="ARBA00022490"/>
    </source>
</evidence>
<dbReference type="PROSITE" id="PS50105">
    <property type="entry name" value="SAM_DOMAIN"/>
    <property type="match status" value="3"/>
</dbReference>
<dbReference type="GO" id="GO:0005737">
    <property type="term" value="C:cytoplasm"/>
    <property type="evidence" value="ECO:0007669"/>
    <property type="project" value="UniProtKB-SubCell"/>
</dbReference>
<accession>A0A6P6RMT7</accession>
<feature type="region of interest" description="Disordered" evidence="8">
    <location>
        <begin position="223"/>
        <end position="288"/>
    </location>
</feature>
<dbReference type="InterPro" id="IPR058666">
    <property type="entry name" value="SASH1/NUB1_homeodomain"/>
</dbReference>
<dbReference type="InterPro" id="IPR051725">
    <property type="entry name" value="SAM-SH3_domain_protein"/>
</dbReference>
<feature type="region of interest" description="Disordered" evidence="8">
    <location>
        <begin position="470"/>
        <end position="530"/>
    </location>
</feature>
<dbReference type="FunFam" id="2.30.30.40:FF:000021">
    <property type="entry name" value="Putative sam and sh3 domain-containing protein 1"/>
    <property type="match status" value="1"/>
</dbReference>
<dbReference type="CDD" id="cd11967">
    <property type="entry name" value="SH3_SASH1"/>
    <property type="match status" value="1"/>
</dbReference>
<evidence type="ECO:0000313" key="11">
    <source>
        <dbReference type="Proteomes" id="UP000515129"/>
    </source>
</evidence>
<evidence type="ECO:0000256" key="4">
    <source>
        <dbReference type="ARBA" id="ARBA00022553"/>
    </source>
</evidence>
<gene>
    <name evidence="12" type="primary">sash1a</name>
</gene>
<feature type="compositionally biased region" description="Low complexity" evidence="8">
    <location>
        <begin position="470"/>
        <end position="486"/>
    </location>
</feature>
<dbReference type="Gene3D" id="2.30.30.40">
    <property type="entry name" value="SH3 Domains"/>
    <property type="match status" value="1"/>
</dbReference>
<evidence type="ECO:0000256" key="5">
    <source>
        <dbReference type="ARBA" id="ARBA00065890"/>
    </source>
</evidence>
<feature type="domain" description="SH3" evidence="9">
    <location>
        <begin position="886"/>
        <end position="947"/>
    </location>
</feature>
<feature type="compositionally biased region" description="Low complexity" evidence="8">
    <location>
        <begin position="1309"/>
        <end position="1324"/>
    </location>
</feature>
<comment type="subcellular location">
    <subcellularLocation>
        <location evidence="1">Cytoplasm</location>
    </subcellularLocation>
</comment>
<dbReference type="PANTHER" id="PTHR12301">
    <property type="entry name" value="SAM-DOMAIN, SH3 AND NUCLEAR LOCALIZATION SIGNALS PROTEIN RELATED"/>
    <property type="match status" value="1"/>
</dbReference>
<dbReference type="Pfam" id="PF00536">
    <property type="entry name" value="SAM_1"/>
    <property type="match status" value="2"/>
</dbReference>
<evidence type="ECO:0000259" key="10">
    <source>
        <dbReference type="PROSITE" id="PS50105"/>
    </source>
</evidence>
<dbReference type="SMART" id="SM00326">
    <property type="entry name" value="SH3"/>
    <property type="match status" value="1"/>
</dbReference>
<dbReference type="Pfam" id="PF12485">
    <property type="entry name" value="SPIDER"/>
    <property type="match status" value="1"/>
</dbReference>
<feature type="compositionally biased region" description="Low complexity" evidence="8">
    <location>
        <begin position="837"/>
        <end position="855"/>
    </location>
</feature>
<feature type="compositionally biased region" description="Basic and acidic residues" evidence="8">
    <location>
        <begin position="1189"/>
        <end position="1218"/>
    </location>
</feature>
<protein>
    <recommendedName>
        <fullName evidence="6">Sterile alpha motif domain-containing protein 5</fullName>
    </recommendedName>
</protein>
<dbReference type="Pfam" id="PF07653">
    <property type="entry name" value="SH3_2"/>
    <property type="match status" value="1"/>
</dbReference>
<name>A0A6P6RMT7_CARAU</name>
<keyword evidence="11" id="KW-1185">Reference proteome</keyword>
<organism evidence="11 12">
    <name type="scientific">Carassius auratus</name>
    <name type="common">Goldfish</name>
    <dbReference type="NCBI Taxonomy" id="7957"/>
    <lineage>
        <taxon>Eukaryota</taxon>
        <taxon>Metazoa</taxon>
        <taxon>Chordata</taxon>
        <taxon>Craniata</taxon>
        <taxon>Vertebrata</taxon>
        <taxon>Euteleostomi</taxon>
        <taxon>Actinopterygii</taxon>
        <taxon>Neopterygii</taxon>
        <taxon>Teleostei</taxon>
        <taxon>Ostariophysi</taxon>
        <taxon>Cypriniformes</taxon>
        <taxon>Cyprinidae</taxon>
        <taxon>Cyprininae</taxon>
        <taxon>Carassius</taxon>
    </lineage>
</organism>
<dbReference type="SUPFAM" id="SSF47769">
    <property type="entry name" value="SAM/Pointed domain"/>
    <property type="match status" value="3"/>
</dbReference>
<feature type="compositionally biased region" description="Polar residues" evidence="8">
    <location>
        <begin position="255"/>
        <end position="264"/>
    </location>
</feature>
<dbReference type="InterPro" id="IPR013761">
    <property type="entry name" value="SAM/pointed_sf"/>
</dbReference>
<evidence type="ECO:0000256" key="1">
    <source>
        <dbReference type="ARBA" id="ARBA00004496"/>
    </source>
</evidence>
<dbReference type="InterPro" id="IPR001452">
    <property type="entry name" value="SH3_domain"/>
</dbReference>